<name>A0A409VJT7_9AGAR</name>
<gene>
    <name evidence="1" type="ORF">CVT26_009509</name>
</gene>
<comment type="caution">
    <text evidence="1">The sequence shown here is derived from an EMBL/GenBank/DDBJ whole genome shotgun (WGS) entry which is preliminary data.</text>
</comment>
<evidence type="ECO:0000313" key="1">
    <source>
        <dbReference type="EMBL" id="PPQ66534.1"/>
    </source>
</evidence>
<reference evidence="1 2" key="1">
    <citation type="journal article" date="2018" name="Evol. Lett.">
        <title>Horizontal gene cluster transfer increased hallucinogenic mushroom diversity.</title>
        <authorList>
            <person name="Reynolds H.T."/>
            <person name="Vijayakumar V."/>
            <person name="Gluck-Thaler E."/>
            <person name="Korotkin H.B."/>
            <person name="Matheny P.B."/>
            <person name="Slot J.C."/>
        </authorList>
    </citation>
    <scope>NUCLEOTIDE SEQUENCE [LARGE SCALE GENOMIC DNA]</scope>
    <source>
        <strain evidence="1 2">SRW20</strain>
    </source>
</reference>
<proteinExistence type="predicted"/>
<dbReference type="EMBL" id="NHYE01005628">
    <property type="protein sequence ID" value="PPQ66534.1"/>
    <property type="molecule type" value="Genomic_DNA"/>
</dbReference>
<dbReference type="SUPFAM" id="SSF52047">
    <property type="entry name" value="RNI-like"/>
    <property type="match status" value="1"/>
</dbReference>
<organism evidence="1 2">
    <name type="scientific">Gymnopilus dilepis</name>
    <dbReference type="NCBI Taxonomy" id="231916"/>
    <lineage>
        <taxon>Eukaryota</taxon>
        <taxon>Fungi</taxon>
        <taxon>Dikarya</taxon>
        <taxon>Basidiomycota</taxon>
        <taxon>Agaricomycotina</taxon>
        <taxon>Agaricomycetes</taxon>
        <taxon>Agaricomycetidae</taxon>
        <taxon>Agaricales</taxon>
        <taxon>Agaricineae</taxon>
        <taxon>Hymenogastraceae</taxon>
        <taxon>Gymnopilus</taxon>
    </lineage>
</organism>
<dbReference type="InParanoid" id="A0A409VJT7"/>
<evidence type="ECO:0000313" key="2">
    <source>
        <dbReference type="Proteomes" id="UP000284706"/>
    </source>
</evidence>
<keyword evidence="2" id="KW-1185">Reference proteome</keyword>
<dbReference type="AlphaFoldDB" id="A0A409VJT7"/>
<protein>
    <recommendedName>
        <fullName evidence="3">F-box domain-containing protein</fullName>
    </recommendedName>
</protein>
<evidence type="ECO:0008006" key="3">
    <source>
        <dbReference type="Google" id="ProtNLM"/>
    </source>
</evidence>
<sequence>MATQPNPALTRDILWYIFTMNADMFMDSKALTTTRHSSQVCREWRSVLLESPSLWGRLLDFDSASSRWSSTWMREILERSGEHSLLWIKANRVLDGEKVFIDILARHWSRIQRIVVNVAYHVRFSSIWKPIFTPAPLLEAFKITFKPTDSLDDDDHPWQSASQVTLFAEDAPALREFSALGYAFNLDAPWLSGLRSVCFGPPFRMEQVMPVIRSMPRLETLRLEGLYPKKSQRNLPSSISLAKLETLILEQVYFEDCSNILERLEVPSTCAIIVRPCSLISSHPLKTLIRPFVQVARRSLLDLSPRGLSLTYDHYRVGLADASSLGRSLFSFTFELSNVELTRTLLTQFAVPELVNVRTMHLNLECHGGSDEENMLRQFYSHCQSVQTVHIDDINLKYLYPRKDGRTNRTRLVFPSLTSLHINSLTFLQRGGTQYYYLQNFLRSRKRVGRPIKVLDLTECTRRRFDVGFLSEMTGLKVLWTDAEGRVFEHQW</sequence>
<accession>A0A409VJT7</accession>
<dbReference type="OrthoDB" id="2935414at2759"/>
<dbReference type="Proteomes" id="UP000284706">
    <property type="component" value="Unassembled WGS sequence"/>
</dbReference>